<dbReference type="EMBL" id="JWZT01000010">
    <property type="protein sequence ID" value="KII75215.1"/>
    <property type="molecule type" value="Genomic_DNA"/>
</dbReference>
<accession>A0A0C2NFS7</accession>
<organism evidence="2 3">
    <name type="scientific">Thelohanellus kitauei</name>
    <name type="common">Myxosporean</name>
    <dbReference type="NCBI Taxonomy" id="669202"/>
    <lineage>
        <taxon>Eukaryota</taxon>
        <taxon>Metazoa</taxon>
        <taxon>Cnidaria</taxon>
        <taxon>Myxozoa</taxon>
        <taxon>Myxosporea</taxon>
        <taxon>Bivalvulida</taxon>
        <taxon>Platysporina</taxon>
        <taxon>Myxobolidae</taxon>
        <taxon>Thelohanellus</taxon>
    </lineage>
</organism>
<feature type="transmembrane region" description="Helical" evidence="1">
    <location>
        <begin position="112"/>
        <end position="141"/>
    </location>
</feature>
<evidence type="ECO:0000313" key="3">
    <source>
        <dbReference type="Proteomes" id="UP000031668"/>
    </source>
</evidence>
<proteinExistence type="predicted"/>
<name>A0A0C2NFS7_THEKT</name>
<sequence length="143" mass="16845">MMVIISETAVVDYAQQIFQILHLFAVYSSLVVVKEKFFQLRKLNWNKKLNLFTYLVGLLATMLYPMIFIFDMEKFKWIHYGITAFTMMFYALYYWLLSAAIYFVFKTYKGPTCVIVCFVLRFLTNILGTMTLIVQVAGIYLSK</sequence>
<dbReference type="Proteomes" id="UP000031668">
    <property type="component" value="Unassembled WGS sequence"/>
</dbReference>
<dbReference type="AlphaFoldDB" id="A0A0C2NFS7"/>
<protein>
    <submittedName>
        <fullName evidence="2">Uncharacterized protein</fullName>
    </submittedName>
</protein>
<evidence type="ECO:0000313" key="2">
    <source>
        <dbReference type="EMBL" id="KII75215.1"/>
    </source>
</evidence>
<reference evidence="2 3" key="1">
    <citation type="journal article" date="2014" name="Genome Biol. Evol.">
        <title>The genome of the myxosporean Thelohanellus kitauei shows adaptations to nutrient acquisition within its fish host.</title>
        <authorList>
            <person name="Yang Y."/>
            <person name="Xiong J."/>
            <person name="Zhou Z."/>
            <person name="Huo F."/>
            <person name="Miao W."/>
            <person name="Ran C."/>
            <person name="Liu Y."/>
            <person name="Zhang J."/>
            <person name="Feng J."/>
            <person name="Wang M."/>
            <person name="Wang M."/>
            <person name="Wang L."/>
            <person name="Yao B."/>
        </authorList>
    </citation>
    <scope>NUCLEOTIDE SEQUENCE [LARGE SCALE GENOMIC DNA]</scope>
    <source>
        <strain evidence="2">Wuqing</strain>
    </source>
</reference>
<keyword evidence="1" id="KW-0472">Membrane</keyword>
<gene>
    <name evidence="2" type="ORF">RF11_07634</name>
</gene>
<keyword evidence="1" id="KW-0812">Transmembrane</keyword>
<feature type="transmembrane region" description="Helical" evidence="1">
    <location>
        <begin position="82"/>
        <end position="105"/>
    </location>
</feature>
<keyword evidence="1" id="KW-1133">Transmembrane helix</keyword>
<keyword evidence="3" id="KW-1185">Reference proteome</keyword>
<comment type="caution">
    <text evidence="2">The sequence shown here is derived from an EMBL/GenBank/DDBJ whole genome shotgun (WGS) entry which is preliminary data.</text>
</comment>
<evidence type="ECO:0000256" key="1">
    <source>
        <dbReference type="SAM" id="Phobius"/>
    </source>
</evidence>
<feature type="transmembrane region" description="Helical" evidence="1">
    <location>
        <begin position="49"/>
        <end position="70"/>
    </location>
</feature>
<feature type="transmembrane region" description="Helical" evidence="1">
    <location>
        <begin position="20"/>
        <end position="37"/>
    </location>
</feature>